<feature type="transmembrane region" description="Helical" evidence="1">
    <location>
        <begin position="43"/>
        <end position="69"/>
    </location>
</feature>
<proteinExistence type="predicted"/>
<organism evidence="2 3">
    <name type="scientific">Cohnella yongneupensis</name>
    <dbReference type="NCBI Taxonomy" id="425006"/>
    <lineage>
        <taxon>Bacteria</taxon>
        <taxon>Bacillati</taxon>
        <taxon>Bacillota</taxon>
        <taxon>Bacilli</taxon>
        <taxon>Bacillales</taxon>
        <taxon>Paenibacillaceae</taxon>
        <taxon>Cohnella</taxon>
    </lineage>
</organism>
<keyword evidence="1" id="KW-0812">Transmembrane</keyword>
<keyword evidence="1" id="KW-0472">Membrane</keyword>
<reference evidence="3" key="1">
    <citation type="journal article" date="2019" name="Int. J. Syst. Evol. Microbiol.">
        <title>The Global Catalogue of Microorganisms (GCM) 10K type strain sequencing project: providing services to taxonomists for standard genome sequencing and annotation.</title>
        <authorList>
            <consortium name="The Broad Institute Genomics Platform"/>
            <consortium name="The Broad Institute Genome Sequencing Center for Infectious Disease"/>
            <person name="Wu L."/>
            <person name="Ma J."/>
        </authorList>
    </citation>
    <scope>NUCLEOTIDE SEQUENCE [LARGE SCALE GENOMIC DNA]</scope>
    <source>
        <strain evidence="3">CGMCC 1.18578</strain>
    </source>
</reference>
<evidence type="ECO:0000313" key="3">
    <source>
        <dbReference type="Proteomes" id="UP001596108"/>
    </source>
</evidence>
<dbReference type="Proteomes" id="UP001596108">
    <property type="component" value="Unassembled WGS sequence"/>
</dbReference>
<feature type="transmembrane region" description="Helical" evidence="1">
    <location>
        <begin position="129"/>
        <end position="149"/>
    </location>
</feature>
<dbReference type="RefSeq" id="WP_378112754.1">
    <property type="nucleotide sequence ID" value="NZ_JBHSNC010000047.1"/>
</dbReference>
<feature type="transmembrane region" description="Helical" evidence="1">
    <location>
        <begin position="155"/>
        <end position="172"/>
    </location>
</feature>
<keyword evidence="1" id="KW-1133">Transmembrane helix</keyword>
<accession>A0ABW0R6A7</accession>
<gene>
    <name evidence="2" type="ORF">ACFPQ4_15400</name>
</gene>
<evidence type="ECO:0000256" key="1">
    <source>
        <dbReference type="SAM" id="Phobius"/>
    </source>
</evidence>
<name>A0ABW0R6A7_9BACL</name>
<protein>
    <submittedName>
        <fullName evidence="2">Uncharacterized protein</fullName>
    </submittedName>
</protein>
<sequence>MLRRMVPAVFKTLLVAVIVFFIVRSVPLKLSDVASYLAHADGWFYASMLLFAAFLMLQASIWVLIVNAFGVEPTGYRRGAKLGLFGGLRIFIDSQFAKYIPGGFWNYAGRMVLATRVGVPLDAQLASIIYENVLLVAAALSYALVLFVVLNVVPLLLIAAATSLFVLTYAYYPR</sequence>
<dbReference type="EMBL" id="JBHSNC010000047">
    <property type="protein sequence ID" value="MFC5530814.1"/>
    <property type="molecule type" value="Genomic_DNA"/>
</dbReference>
<evidence type="ECO:0000313" key="2">
    <source>
        <dbReference type="EMBL" id="MFC5530814.1"/>
    </source>
</evidence>
<keyword evidence="3" id="KW-1185">Reference proteome</keyword>
<comment type="caution">
    <text evidence="2">The sequence shown here is derived from an EMBL/GenBank/DDBJ whole genome shotgun (WGS) entry which is preliminary data.</text>
</comment>